<evidence type="ECO:0000256" key="5">
    <source>
        <dbReference type="ARBA" id="ARBA00022692"/>
    </source>
</evidence>
<keyword evidence="6" id="KW-0653">Protein transport</keyword>
<proteinExistence type="predicted"/>
<reference evidence="8" key="1">
    <citation type="submission" date="2016-10" db="EMBL/GenBank/DDBJ databases">
        <title>Sequence of Gallionella enrichment culture.</title>
        <authorList>
            <person name="Poehlein A."/>
            <person name="Muehling M."/>
            <person name="Daniel R."/>
        </authorList>
    </citation>
    <scope>NUCLEOTIDE SEQUENCE</scope>
</reference>
<keyword evidence="5" id="KW-0812">Transmembrane</keyword>
<dbReference type="AlphaFoldDB" id="A0A1J5SN07"/>
<name>A0A1J5SN07_9ZZZZ</name>
<evidence type="ECO:0000256" key="3">
    <source>
        <dbReference type="ARBA" id="ARBA00022475"/>
    </source>
</evidence>
<comment type="subcellular location">
    <subcellularLocation>
        <location evidence="1">Cell inner membrane</location>
    </subcellularLocation>
</comment>
<evidence type="ECO:0000256" key="2">
    <source>
        <dbReference type="ARBA" id="ARBA00022448"/>
    </source>
</evidence>
<keyword evidence="7" id="KW-0472">Membrane</keyword>
<accession>A0A1J5SN07</accession>
<dbReference type="Pfam" id="PF01203">
    <property type="entry name" value="T2SSN"/>
    <property type="match status" value="1"/>
</dbReference>
<keyword evidence="4" id="KW-0997">Cell inner membrane</keyword>
<dbReference type="EMBL" id="MLJW01000069">
    <property type="protein sequence ID" value="OIR03052.1"/>
    <property type="molecule type" value="Genomic_DNA"/>
</dbReference>
<organism evidence="8">
    <name type="scientific">mine drainage metagenome</name>
    <dbReference type="NCBI Taxonomy" id="410659"/>
    <lineage>
        <taxon>unclassified sequences</taxon>
        <taxon>metagenomes</taxon>
        <taxon>ecological metagenomes</taxon>
    </lineage>
</organism>
<evidence type="ECO:0000256" key="4">
    <source>
        <dbReference type="ARBA" id="ARBA00022519"/>
    </source>
</evidence>
<evidence type="ECO:0000256" key="6">
    <source>
        <dbReference type="ARBA" id="ARBA00022927"/>
    </source>
</evidence>
<dbReference type="InterPro" id="IPR022792">
    <property type="entry name" value="T2SS_protein-GspN"/>
</dbReference>
<keyword evidence="2" id="KW-0813">Transport</keyword>
<evidence type="ECO:0000313" key="8">
    <source>
        <dbReference type="EMBL" id="OIR03052.1"/>
    </source>
</evidence>
<dbReference type="GO" id="GO:0005886">
    <property type="term" value="C:plasma membrane"/>
    <property type="evidence" value="ECO:0007669"/>
    <property type="project" value="UniProtKB-SubCell"/>
</dbReference>
<dbReference type="GO" id="GO:0015628">
    <property type="term" value="P:protein secretion by the type II secretion system"/>
    <property type="evidence" value="ECO:0007669"/>
    <property type="project" value="InterPro"/>
</dbReference>
<gene>
    <name evidence="8" type="ORF">GALL_148300</name>
</gene>
<dbReference type="GO" id="GO:0015627">
    <property type="term" value="C:type II protein secretion system complex"/>
    <property type="evidence" value="ECO:0007669"/>
    <property type="project" value="InterPro"/>
</dbReference>
<evidence type="ECO:0000256" key="7">
    <source>
        <dbReference type="ARBA" id="ARBA00023136"/>
    </source>
</evidence>
<protein>
    <submittedName>
        <fullName evidence="8">Bacterial type II secretion system protein N</fullName>
    </submittedName>
</protein>
<keyword evidence="3" id="KW-1003">Cell membrane</keyword>
<sequence>MRWRLLFVGVAAYALGLLVYAPATLIDAALGRASDGRLRLAEAHGTIWSGAGLIEIRAPGGKTGVAKSIAWRFLPQSLLRGHLDCQLRLDRSDRSFPVALYPTRIELADATIAFPATVLGLAVPKLAALRLTGEILIRVAHFSFGRGGSKGSAVLQWHDAGSALTAVSPLGDYQLNIDGEATIAKVRLSTLKGPLQLDGGGSWPVGGRFAFQASAIVPKPYQDQLEPLLRLIAVERSQGRFALQLN</sequence>
<comment type="caution">
    <text evidence="8">The sequence shown here is derived from an EMBL/GenBank/DDBJ whole genome shotgun (WGS) entry which is preliminary data.</text>
</comment>
<evidence type="ECO:0000256" key="1">
    <source>
        <dbReference type="ARBA" id="ARBA00004533"/>
    </source>
</evidence>